<keyword evidence="2" id="KW-0472">Membrane</keyword>
<dbReference type="AlphaFoldDB" id="A0A1A9X4V0"/>
<dbReference type="EnsemblMetazoa" id="GBRI044327-RA">
    <property type="protein sequence ID" value="GBRI044327-PA"/>
    <property type="gene ID" value="GBRI044327"/>
</dbReference>
<keyword evidence="4" id="KW-1185">Reference proteome</keyword>
<sequence length="162" mass="17110">MKADMLSYWDLMYALLNSPIFLLHLLLCVRVQQAARFFLMYAVTSICSAIFTHVSIKSCKNWAVNNRVSLASSSFFLSSTSSIADIDTGTSTCISKNVAKAASSSSGFLSPSAISSSNFPSKYSSTASKSKLNSTDSISSTLSSSSLPSSSSSSPCNSISCS</sequence>
<evidence type="ECO:0000256" key="2">
    <source>
        <dbReference type="SAM" id="Phobius"/>
    </source>
</evidence>
<feature type="region of interest" description="Disordered" evidence="1">
    <location>
        <begin position="102"/>
        <end position="162"/>
    </location>
</feature>
<organism evidence="3 4">
    <name type="scientific">Glossina brevipalpis</name>
    <dbReference type="NCBI Taxonomy" id="37001"/>
    <lineage>
        <taxon>Eukaryota</taxon>
        <taxon>Metazoa</taxon>
        <taxon>Ecdysozoa</taxon>
        <taxon>Arthropoda</taxon>
        <taxon>Hexapoda</taxon>
        <taxon>Insecta</taxon>
        <taxon>Pterygota</taxon>
        <taxon>Neoptera</taxon>
        <taxon>Endopterygota</taxon>
        <taxon>Diptera</taxon>
        <taxon>Brachycera</taxon>
        <taxon>Muscomorpha</taxon>
        <taxon>Hippoboscoidea</taxon>
        <taxon>Glossinidae</taxon>
        <taxon>Glossina</taxon>
    </lineage>
</organism>
<feature type="transmembrane region" description="Helical" evidence="2">
    <location>
        <begin position="12"/>
        <end position="31"/>
    </location>
</feature>
<reference evidence="3" key="2">
    <citation type="submission" date="2020-05" db="UniProtKB">
        <authorList>
            <consortium name="EnsemblMetazoa"/>
        </authorList>
    </citation>
    <scope>IDENTIFICATION</scope>
    <source>
        <strain evidence="3">IAEA</strain>
    </source>
</reference>
<evidence type="ECO:0000256" key="1">
    <source>
        <dbReference type="SAM" id="MobiDB-lite"/>
    </source>
</evidence>
<dbReference type="Proteomes" id="UP000091820">
    <property type="component" value="Unassembled WGS sequence"/>
</dbReference>
<accession>A0A1A9X4V0</accession>
<dbReference type="VEuPathDB" id="VectorBase:GBRI044327"/>
<protein>
    <submittedName>
        <fullName evidence="3">Uncharacterized protein</fullName>
    </submittedName>
</protein>
<keyword evidence="2" id="KW-0812">Transmembrane</keyword>
<proteinExistence type="predicted"/>
<feature type="compositionally biased region" description="Low complexity" evidence="1">
    <location>
        <begin position="133"/>
        <end position="162"/>
    </location>
</feature>
<reference evidence="4" key="1">
    <citation type="submission" date="2014-03" db="EMBL/GenBank/DDBJ databases">
        <authorList>
            <person name="Aksoy S."/>
            <person name="Warren W."/>
            <person name="Wilson R.K."/>
        </authorList>
    </citation>
    <scope>NUCLEOTIDE SEQUENCE [LARGE SCALE GENOMIC DNA]</scope>
    <source>
        <strain evidence="4">IAEA</strain>
    </source>
</reference>
<feature type="transmembrane region" description="Helical" evidence="2">
    <location>
        <begin position="38"/>
        <end position="56"/>
    </location>
</feature>
<evidence type="ECO:0000313" key="3">
    <source>
        <dbReference type="EnsemblMetazoa" id="GBRI044327-PA"/>
    </source>
</evidence>
<keyword evidence="2" id="KW-1133">Transmembrane helix</keyword>
<feature type="compositionally biased region" description="Polar residues" evidence="1">
    <location>
        <begin position="122"/>
        <end position="132"/>
    </location>
</feature>
<evidence type="ECO:0000313" key="4">
    <source>
        <dbReference type="Proteomes" id="UP000091820"/>
    </source>
</evidence>
<name>A0A1A9X4V0_9MUSC</name>
<feature type="compositionally biased region" description="Low complexity" evidence="1">
    <location>
        <begin position="102"/>
        <end position="121"/>
    </location>
</feature>